<protein>
    <recommendedName>
        <fullName evidence="8">GATA-type domain-containing protein</fullName>
    </recommendedName>
</protein>
<feature type="compositionally biased region" description="Polar residues" evidence="3">
    <location>
        <begin position="38"/>
        <end position="53"/>
    </location>
</feature>
<feature type="compositionally biased region" description="Basic and acidic residues" evidence="3">
    <location>
        <begin position="66"/>
        <end position="83"/>
    </location>
</feature>
<feature type="coiled-coil region" evidence="2">
    <location>
        <begin position="281"/>
        <end position="308"/>
    </location>
</feature>
<feature type="region of interest" description="Disordered" evidence="3">
    <location>
        <begin position="23"/>
        <end position="83"/>
    </location>
</feature>
<dbReference type="Pfam" id="PF07716">
    <property type="entry name" value="bZIP_2"/>
    <property type="match status" value="1"/>
</dbReference>
<dbReference type="GO" id="GO:0043565">
    <property type="term" value="F:sequence-specific DNA binding"/>
    <property type="evidence" value="ECO:0007669"/>
    <property type="project" value="InterPro"/>
</dbReference>
<evidence type="ECO:0000313" key="6">
    <source>
        <dbReference type="EMBL" id="WOO81980.1"/>
    </source>
</evidence>
<dbReference type="SUPFAM" id="SSF57959">
    <property type="entry name" value="Leucine zipper domain"/>
    <property type="match status" value="1"/>
</dbReference>
<dbReference type="GO" id="GO:0005634">
    <property type="term" value="C:nucleus"/>
    <property type="evidence" value="ECO:0007669"/>
    <property type="project" value="TreeGrafter"/>
</dbReference>
<feature type="region of interest" description="Disordered" evidence="3">
    <location>
        <begin position="753"/>
        <end position="784"/>
    </location>
</feature>
<feature type="region of interest" description="Disordered" evidence="3">
    <location>
        <begin position="470"/>
        <end position="514"/>
    </location>
</feature>
<feature type="region of interest" description="Disordered" evidence="3">
    <location>
        <begin position="432"/>
        <end position="451"/>
    </location>
</feature>
<organism evidence="6 7">
    <name type="scientific">Vanrija pseudolonga</name>
    <dbReference type="NCBI Taxonomy" id="143232"/>
    <lineage>
        <taxon>Eukaryota</taxon>
        <taxon>Fungi</taxon>
        <taxon>Dikarya</taxon>
        <taxon>Basidiomycota</taxon>
        <taxon>Agaricomycotina</taxon>
        <taxon>Tremellomycetes</taxon>
        <taxon>Trichosporonales</taxon>
        <taxon>Trichosporonaceae</taxon>
        <taxon>Vanrija</taxon>
    </lineage>
</organism>
<dbReference type="SUPFAM" id="SSF57716">
    <property type="entry name" value="Glucocorticoid receptor-like (DNA-binding domain)"/>
    <property type="match status" value="1"/>
</dbReference>
<evidence type="ECO:0008006" key="8">
    <source>
        <dbReference type="Google" id="ProtNLM"/>
    </source>
</evidence>
<evidence type="ECO:0000259" key="5">
    <source>
        <dbReference type="PROSITE" id="PS50217"/>
    </source>
</evidence>
<evidence type="ECO:0000256" key="3">
    <source>
        <dbReference type="SAM" id="MobiDB-lite"/>
    </source>
</evidence>
<dbReference type="InterPro" id="IPR004827">
    <property type="entry name" value="bZIP"/>
</dbReference>
<gene>
    <name evidence="6" type="ORF">LOC62_04G005486</name>
</gene>
<dbReference type="InterPro" id="IPR000679">
    <property type="entry name" value="Znf_GATA"/>
</dbReference>
<accession>A0AAF0Y8D5</accession>
<dbReference type="RefSeq" id="XP_062628012.1">
    <property type="nucleotide sequence ID" value="XM_062772028.1"/>
</dbReference>
<dbReference type="GO" id="GO:0008270">
    <property type="term" value="F:zinc ion binding"/>
    <property type="evidence" value="ECO:0007669"/>
    <property type="project" value="UniProtKB-KW"/>
</dbReference>
<keyword evidence="2" id="KW-0175">Coiled coil</keyword>
<dbReference type="PROSITE" id="PS50217">
    <property type="entry name" value="BZIP"/>
    <property type="match status" value="1"/>
</dbReference>
<dbReference type="Gene3D" id="1.20.5.170">
    <property type="match status" value="1"/>
</dbReference>
<evidence type="ECO:0000313" key="7">
    <source>
        <dbReference type="Proteomes" id="UP000827549"/>
    </source>
</evidence>
<feature type="domain" description="GATA-type" evidence="4">
    <location>
        <begin position="620"/>
        <end position="678"/>
    </location>
</feature>
<evidence type="ECO:0000259" key="4">
    <source>
        <dbReference type="PROSITE" id="PS50114"/>
    </source>
</evidence>
<dbReference type="Proteomes" id="UP000827549">
    <property type="component" value="Chromosome 4"/>
</dbReference>
<feature type="domain" description="BZIP" evidence="5">
    <location>
        <begin position="68"/>
        <end position="113"/>
    </location>
</feature>
<evidence type="ECO:0000256" key="1">
    <source>
        <dbReference type="PROSITE-ProRule" id="PRU00094"/>
    </source>
</evidence>
<dbReference type="PANTHER" id="PTHR14312">
    <property type="entry name" value="CREB/ATF BZIP TRANSCRIPTION FACTOR"/>
    <property type="match status" value="1"/>
</dbReference>
<evidence type="ECO:0000256" key="2">
    <source>
        <dbReference type="SAM" id="Coils"/>
    </source>
</evidence>
<dbReference type="PROSITE" id="PS00036">
    <property type="entry name" value="BZIP_BASIC"/>
    <property type="match status" value="1"/>
</dbReference>
<reference evidence="6" key="1">
    <citation type="submission" date="2023-10" db="EMBL/GenBank/DDBJ databases">
        <authorList>
            <person name="Noh H."/>
        </authorList>
    </citation>
    <scope>NUCLEOTIDE SEQUENCE</scope>
    <source>
        <strain evidence="6">DUCC4014</strain>
    </source>
</reference>
<dbReference type="PROSITE" id="PS00344">
    <property type="entry name" value="GATA_ZN_FINGER_1"/>
    <property type="match status" value="1"/>
</dbReference>
<dbReference type="InterPro" id="IPR046347">
    <property type="entry name" value="bZIP_sf"/>
</dbReference>
<dbReference type="PANTHER" id="PTHR14312:SF1">
    <property type="entry name" value="BASIC-LEUCINE ZIPPER TRANSCRIPTION FACTOR A"/>
    <property type="match status" value="1"/>
</dbReference>
<feature type="compositionally biased region" description="Low complexity" evidence="3">
    <location>
        <begin position="470"/>
        <end position="482"/>
    </location>
</feature>
<feature type="region of interest" description="Disordered" evidence="3">
    <location>
        <begin position="226"/>
        <end position="256"/>
    </location>
</feature>
<sequence>MDPTLESTLQHVLDPALQAETGLATPSATDPLPPHSLIDNNVEASQSTPTPTGRQRRKAAGASPVDSRRREANRLAAERSRGRQQEKIIALEMAIQALGDENLRLREDIQRLEGRAADDPSSAGDQSMAIHEQTAAAVAAAAVEAANAVSMADAVDAQQDTNSRTILAALMSSAGVATLDEALAAGLDGDAENDAANWMQGVESLFKEAEASGRLGELAAVAAGQGGDGSANDASGLGDVLGGSSGRDRQASVLSSTTPASSSILASAASAVTAAINSEMEKLLQQDIAQTKSAIARVERELARLRGQPLYLEDSIIDEPVILSLPEDLRGASDEQVQTRTAEIQAEQSKLDGEAAVLREVVARMRDAHSQEERKLSSLVAELHALDVDGSTEGDREQTTTALKAVRAHITNLMNAPEGGYVHGALVNPFSSPATARRRRGRPPKAGIPPVKYTYSMLYPTAGEPDGAAAATAAGEALPEAPSARVTSRGKSRLANEIRPSSPPPEAGPSNAVGTVASGVGVDVGANVSVAPPTTHAHDDYLLSHLTNATTDGQDAPIHLDSASFAAFLPQSPTANHAQPQLNAHDAVIESVIAQPAVQEDAAANHGGSTPPNILSRLKRGPPGSCDICGRTQTSVWRKLTLAGEDHKVCNACGLYHAKFGIIRPPELWGDGKSVKKRKASARASLPGAFESPNANKRKRKSVPAKFDFPGVEGVVTSEDHTVHDESLVGPHEEHTLGDVGRAVENIFAVVQQQQEEEQQQQQQAQAQQQQQQQQQAQVQAQAQ</sequence>
<dbReference type="PROSITE" id="PS50114">
    <property type="entry name" value="GATA_ZN_FINGER_2"/>
    <property type="match status" value="1"/>
</dbReference>
<feature type="region of interest" description="Disordered" evidence="3">
    <location>
        <begin position="680"/>
        <end position="705"/>
    </location>
</feature>
<dbReference type="SMART" id="SM00401">
    <property type="entry name" value="ZnF_GATA"/>
    <property type="match status" value="1"/>
</dbReference>
<dbReference type="Gene3D" id="3.30.50.10">
    <property type="entry name" value="Erythroid Transcription Factor GATA-1, subunit A"/>
    <property type="match status" value="1"/>
</dbReference>
<dbReference type="GeneID" id="87808715"/>
<proteinExistence type="predicted"/>
<dbReference type="InterPro" id="IPR013088">
    <property type="entry name" value="Znf_NHR/GATA"/>
</dbReference>
<keyword evidence="7" id="KW-1185">Reference proteome</keyword>
<dbReference type="CDD" id="cd00202">
    <property type="entry name" value="ZnF_GATA"/>
    <property type="match status" value="1"/>
</dbReference>
<dbReference type="GO" id="GO:0003700">
    <property type="term" value="F:DNA-binding transcription factor activity"/>
    <property type="evidence" value="ECO:0007669"/>
    <property type="project" value="InterPro"/>
</dbReference>
<keyword evidence="1" id="KW-0862">Zinc</keyword>
<name>A0AAF0Y8D5_9TREE</name>
<dbReference type="AlphaFoldDB" id="A0AAF0Y8D5"/>
<keyword evidence="1" id="KW-0479">Metal-binding</keyword>
<keyword evidence="1" id="KW-0863">Zinc-finger</keyword>
<dbReference type="EMBL" id="CP086717">
    <property type="protein sequence ID" value="WOO81980.1"/>
    <property type="molecule type" value="Genomic_DNA"/>
</dbReference>